<reference evidence="1 2" key="1">
    <citation type="submission" date="2018-03" db="EMBL/GenBank/DDBJ databases">
        <title>Draft Genome Sequences of the Obligatory Marine Myxobacteria Enhygromyxa salina SWB005.</title>
        <authorList>
            <person name="Poehlein A."/>
            <person name="Moghaddam J.A."/>
            <person name="Harms H."/>
            <person name="Alanjari M."/>
            <person name="Koenig G.M."/>
            <person name="Daniel R."/>
            <person name="Schaeberle T.F."/>
        </authorList>
    </citation>
    <scope>NUCLEOTIDE SEQUENCE [LARGE SCALE GENOMIC DNA]</scope>
    <source>
        <strain evidence="1 2">SWB005</strain>
    </source>
</reference>
<name>A0A2S9XD36_9BACT</name>
<keyword evidence="2" id="KW-1185">Reference proteome</keyword>
<evidence type="ECO:0000313" key="2">
    <source>
        <dbReference type="Proteomes" id="UP000237968"/>
    </source>
</evidence>
<protein>
    <submittedName>
        <fullName evidence="1">Uncharacterized protein</fullName>
    </submittedName>
</protein>
<evidence type="ECO:0000313" key="1">
    <source>
        <dbReference type="EMBL" id="PRP90765.1"/>
    </source>
</evidence>
<sequence length="121" mass="13127">MTEAQVTELPEFDADGGGGLFMCESCVRYFEDDPMLQVGHSGSAVTCLHCFFNGYLEDLYVDFRDFIDAMTDMAGQPIGGVAGYVERCLALHDSEACPWQEMAGGCHLCDAAPGFDPRPQG</sequence>
<comment type="caution">
    <text evidence="1">The sequence shown here is derived from an EMBL/GenBank/DDBJ whole genome shotgun (WGS) entry which is preliminary data.</text>
</comment>
<accession>A0A2S9XD36</accession>
<dbReference type="EMBL" id="PVNK01000269">
    <property type="protein sequence ID" value="PRP90765.1"/>
    <property type="molecule type" value="Genomic_DNA"/>
</dbReference>
<organism evidence="1 2">
    <name type="scientific">Enhygromyxa salina</name>
    <dbReference type="NCBI Taxonomy" id="215803"/>
    <lineage>
        <taxon>Bacteria</taxon>
        <taxon>Pseudomonadati</taxon>
        <taxon>Myxococcota</taxon>
        <taxon>Polyangia</taxon>
        <taxon>Nannocystales</taxon>
        <taxon>Nannocystaceae</taxon>
        <taxon>Enhygromyxa</taxon>
    </lineage>
</organism>
<dbReference type="Proteomes" id="UP000237968">
    <property type="component" value="Unassembled WGS sequence"/>
</dbReference>
<gene>
    <name evidence="1" type="ORF">ENSA5_61990</name>
</gene>
<proteinExistence type="predicted"/>
<dbReference type="AlphaFoldDB" id="A0A2S9XD36"/>